<accession>A0A3B0K4Q9</accession>
<proteinExistence type="predicted"/>
<gene>
    <name evidence="1" type="ORF">DGUA_6G019374</name>
</gene>
<evidence type="ECO:0000313" key="2">
    <source>
        <dbReference type="Proteomes" id="UP000268350"/>
    </source>
</evidence>
<organism evidence="1 2">
    <name type="scientific">Drosophila guanche</name>
    <name type="common">Fruit fly</name>
    <dbReference type="NCBI Taxonomy" id="7266"/>
    <lineage>
        <taxon>Eukaryota</taxon>
        <taxon>Metazoa</taxon>
        <taxon>Ecdysozoa</taxon>
        <taxon>Arthropoda</taxon>
        <taxon>Hexapoda</taxon>
        <taxon>Insecta</taxon>
        <taxon>Pterygota</taxon>
        <taxon>Neoptera</taxon>
        <taxon>Endopterygota</taxon>
        <taxon>Diptera</taxon>
        <taxon>Brachycera</taxon>
        <taxon>Muscomorpha</taxon>
        <taxon>Ephydroidea</taxon>
        <taxon>Drosophilidae</taxon>
        <taxon>Drosophila</taxon>
        <taxon>Sophophora</taxon>
    </lineage>
</organism>
<sequence length="286" mass="32315">HADSNMLGQHFPELRARERESKARCPTPSPPACGSLSHSDCRLLLLLLLLLLGLRVGGPSCEQSSRMLHKNLIFMEEHWMERMDAFYNFHFSHYFHWHPRHDGGHLESCYCSRQLLDIVCPFLFAEKCSSGSLSTMWQKCLSCTAASGVQSEVECRREMQLKICLESASGLGHSRRHPVAVECPPIKECPSLTRKRIQRSRKADASTSISAQSSPHVPSCRIMQNMHNFSISKLPKHAANIDTDCNGKIIHSKEGKTSSQRSIAREEHCPLDILGWRSTTNRRGLK</sequence>
<reference evidence="2" key="1">
    <citation type="submission" date="2018-01" db="EMBL/GenBank/DDBJ databases">
        <authorList>
            <person name="Alioto T."/>
            <person name="Alioto T."/>
        </authorList>
    </citation>
    <scope>NUCLEOTIDE SEQUENCE [LARGE SCALE GENOMIC DNA]</scope>
</reference>
<evidence type="ECO:0000313" key="1">
    <source>
        <dbReference type="EMBL" id="SPP89135.1"/>
    </source>
</evidence>
<dbReference type="EMBL" id="OUUW01000018">
    <property type="protein sequence ID" value="SPP89135.1"/>
    <property type="molecule type" value="Genomic_DNA"/>
</dbReference>
<feature type="non-terminal residue" evidence="1">
    <location>
        <position position="286"/>
    </location>
</feature>
<feature type="non-terminal residue" evidence="1">
    <location>
        <position position="1"/>
    </location>
</feature>
<dbReference type="AlphaFoldDB" id="A0A3B0K4Q9"/>
<keyword evidence="2" id="KW-1185">Reference proteome</keyword>
<dbReference type="Proteomes" id="UP000268350">
    <property type="component" value="Unassembled WGS sequence"/>
</dbReference>
<protein>
    <submittedName>
        <fullName evidence="1">Uncharacterized protein</fullName>
    </submittedName>
</protein>
<name>A0A3B0K4Q9_DROGU</name>